<evidence type="ECO:0000256" key="6">
    <source>
        <dbReference type="ARBA" id="ARBA00022692"/>
    </source>
</evidence>
<evidence type="ECO:0000256" key="9">
    <source>
        <dbReference type="ARBA" id="ARBA00023306"/>
    </source>
</evidence>
<comment type="caution">
    <text evidence="14">The sequence shown here is derived from an EMBL/GenBank/DDBJ whole genome shotgun (WGS) entry which is preliminary data.</text>
</comment>
<keyword evidence="8 10" id="KW-0472">Membrane</keyword>
<comment type="similarity">
    <text evidence="2 10">Belongs to the ABC-4 integral membrane protein family. FtsX subfamily.</text>
</comment>
<evidence type="ECO:0000256" key="11">
    <source>
        <dbReference type="SAM" id="Phobius"/>
    </source>
</evidence>
<feature type="domain" description="ABC3 transporter permease C-terminal" evidence="12">
    <location>
        <begin position="178"/>
        <end position="298"/>
    </location>
</feature>
<dbReference type="PANTHER" id="PTHR47755">
    <property type="entry name" value="CELL DIVISION PROTEIN FTSX"/>
    <property type="match status" value="1"/>
</dbReference>
<keyword evidence="5 10" id="KW-0132">Cell division</keyword>
<dbReference type="GO" id="GO:0051301">
    <property type="term" value="P:cell division"/>
    <property type="evidence" value="ECO:0007669"/>
    <property type="project" value="UniProtKB-KW"/>
</dbReference>
<accession>A0A9D1DVA6</accession>
<comment type="function">
    <text evidence="10">Part of the ABC transporter FtsEX involved in asymmetric cellular division facilitating the initiation of sporulation.</text>
</comment>
<evidence type="ECO:0000256" key="7">
    <source>
        <dbReference type="ARBA" id="ARBA00022989"/>
    </source>
</evidence>
<reference evidence="14" key="1">
    <citation type="submission" date="2020-10" db="EMBL/GenBank/DDBJ databases">
        <authorList>
            <person name="Gilroy R."/>
        </authorList>
    </citation>
    <scope>NUCLEOTIDE SEQUENCE</scope>
    <source>
        <strain evidence="14">CHK184-20233</strain>
    </source>
</reference>
<protein>
    <recommendedName>
        <fullName evidence="3 10">Cell division protein FtsX</fullName>
    </recommendedName>
</protein>
<gene>
    <name evidence="14" type="ORF">IAB38_06280</name>
</gene>
<comment type="subcellular location">
    <subcellularLocation>
        <location evidence="1">Cell membrane</location>
        <topology evidence="1">Multi-pass membrane protein</topology>
    </subcellularLocation>
</comment>
<dbReference type="PANTHER" id="PTHR47755:SF1">
    <property type="entry name" value="CELL DIVISION PROTEIN FTSX"/>
    <property type="match status" value="1"/>
</dbReference>
<dbReference type="InterPro" id="IPR004513">
    <property type="entry name" value="FtsX"/>
</dbReference>
<evidence type="ECO:0000256" key="3">
    <source>
        <dbReference type="ARBA" id="ARBA00021907"/>
    </source>
</evidence>
<evidence type="ECO:0000256" key="1">
    <source>
        <dbReference type="ARBA" id="ARBA00004651"/>
    </source>
</evidence>
<proteinExistence type="inferred from homology"/>
<dbReference type="Pfam" id="PF02687">
    <property type="entry name" value="FtsX"/>
    <property type="match status" value="1"/>
</dbReference>
<dbReference type="EMBL" id="DVHC01000062">
    <property type="protein sequence ID" value="HIR59642.1"/>
    <property type="molecule type" value="Genomic_DNA"/>
</dbReference>
<evidence type="ECO:0000313" key="14">
    <source>
        <dbReference type="EMBL" id="HIR59642.1"/>
    </source>
</evidence>
<evidence type="ECO:0000259" key="12">
    <source>
        <dbReference type="Pfam" id="PF02687"/>
    </source>
</evidence>
<dbReference type="Gene3D" id="3.30.70.3040">
    <property type="match status" value="1"/>
</dbReference>
<sequence>MKFFRMLRRSIRDAFKSVFRNFSLSLASISCITITLIIVAISIIVTFNVQSFTREMEKDLTIVVFLDADTTEDETNDIRERLEKMTNVESLTYQSKAAIKEEMSKESDVFNEVMSTWDDEDNPLKDTFQVKVKDVEKISDTAKKIGRIDKVSTVRYGEGMVDNLISAFEAAQKISYGMVIALILVTVFLIINTIKLTIFSRKREISIMRLVGASNFTIKTPFIVEGMVLGLFGSIIPILIICFGYIALYNHFDGYLYSRMITLIEPEPFIYMVSGIVLVIGIIVGMIGSASAVRKYLKI</sequence>
<dbReference type="AlphaFoldDB" id="A0A9D1DVA6"/>
<reference evidence="14" key="2">
    <citation type="journal article" date="2021" name="PeerJ">
        <title>Extensive microbial diversity within the chicken gut microbiome revealed by metagenomics and culture.</title>
        <authorList>
            <person name="Gilroy R."/>
            <person name="Ravi A."/>
            <person name="Getino M."/>
            <person name="Pursley I."/>
            <person name="Horton D.L."/>
            <person name="Alikhan N.F."/>
            <person name="Baker D."/>
            <person name="Gharbi K."/>
            <person name="Hall N."/>
            <person name="Watson M."/>
            <person name="Adriaenssens E.M."/>
            <person name="Foster-Nyarko E."/>
            <person name="Jarju S."/>
            <person name="Secka A."/>
            <person name="Antonio M."/>
            <person name="Oren A."/>
            <person name="Chaudhuri R.R."/>
            <person name="La Ragione R."/>
            <person name="Hildebrand F."/>
            <person name="Pallen M.J."/>
        </authorList>
    </citation>
    <scope>NUCLEOTIDE SEQUENCE</scope>
    <source>
        <strain evidence="14">CHK184-20233</strain>
    </source>
</reference>
<organism evidence="14 15">
    <name type="scientific">Candidatus Onthousia excrementipullorum</name>
    <dbReference type="NCBI Taxonomy" id="2840884"/>
    <lineage>
        <taxon>Bacteria</taxon>
        <taxon>Bacillati</taxon>
        <taxon>Bacillota</taxon>
        <taxon>Bacilli</taxon>
        <taxon>Candidatus Onthousia</taxon>
    </lineage>
</organism>
<feature type="transmembrane region" description="Helical" evidence="11">
    <location>
        <begin position="21"/>
        <end position="47"/>
    </location>
</feature>
<evidence type="ECO:0000259" key="13">
    <source>
        <dbReference type="Pfam" id="PF18075"/>
    </source>
</evidence>
<keyword evidence="9 10" id="KW-0131">Cell cycle</keyword>
<feature type="transmembrane region" description="Helical" evidence="11">
    <location>
        <begin position="269"/>
        <end position="293"/>
    </location>
</feature>
<dbReference type="Proteomes" id="UP000824232">
    <property type="component" value="Unassembled WGS sequence"/>
</dbReference>
<feature type="domain" description="FtsX extracellular" evidence="13">
    <location>
        <begin position="61"/>
        <end position="154"/>
    </location>
</feature>
<keyword evidence="7 11" id="KW-1133">Transmembrane helix</keyword>
<feature type="transmembrane region" description="Helical" evidence="11">
    <location>
        <begin position="174"/>
        <end position="199"/>
    </location>
</feature>
<feature type="transmembrane region" description="Helical" evidence="11">
    <location>
        <begin position="228"/>
        <end position="249"/>
    </location>
</feature>
<evidence type="ECO:0000256" key="2">
    <source>
        <dbReference type="ARBA" id="ARBA00007379"/>
    </source>
</evidence>
<dbReference type="Pfam" id="PF18075">
    <property type="entry name" value="FtsX_ECD"/>
    <property type="match status" value="1"/>
</dbReference>
<dbReference type="GO" id="GO:0005886">
    <property type="term" value="C:plasma membrane"/>
    <property type="evidence" value="ECO:0007669"/>
    <property type="project" value="UniProtKB-SubCell"/>
</dbReference>
<evidence type="ECO:0000256" key="10">
    <source>
        <dbReference type="PIRNR" id="PIRNR003097"/>
    </source>
</evidence>
<evidence type="ECO:0000313" key="15">
    <source>
        <dbReference type="Proteomes" id="UP000824232"/>
    </source>
</evidence>
<dbReference type="PIRSF" id="PIRSF003097">
    <property type="entry name" value="FtsX"/>
    <property type="match status" value="1"/>
</dbReference>
<evidence type="ECO:0000256" key="4">
    <source>
        <dbReference type="ARBA" id="ARBA00022475"/>
    </source>
</evidence>
<dbReference type="NCBIfam" id="NF038347">
    <property type="entry name" value="FtsX_Gpos"/>
    <property type="match status" value="1"/>
</dbReference>
<keyword evidence="6 11" id="KW-0812">Transmembrane</keyword>
<dbReference type="PROSITE" id="PS51257">
    <property type="entry name" value="PROKAR_LIPOPROTEIN"/>
    <property type="match status" value="1"/>
</dbReference>
<dbReference type="InterPro" id="IPR040690">
    <property type="entry name" value="FtsX_ECD"/>
</dbReference>
<name>A0A9D1DVA6_9FIRM</name>
<dbReference type="InterPro" id="IPR058204">
    <property type="entry name" value="FtsX_firmicutes-type"/>
</dbReference>
<evidence type="ECO:0000256" key="5">
    <source>
        <dbReference type="ARBA" id="ARBA00022618"/>
    </source>
</evidence>
<keyword evidence="4 10" id="KW-1003">Cell membrane</keyword>
<evidence type="ECO:0000256" key="8">
    <source>
        <dbReference type="ARBA" id="ARBA00023136"/>
    </source>
</evidence>
<dbReference type="InterPro" id="IPR003838">
    <property type="entry name" value="ABC3_permease_C"/>
</dbReference>